<dbReference type="SMART" id="SM00180">
    <property type="entry name" value="EGF_Lam"/>
    <property type="match status" value="21"/>
</dbReference>
<keyword evidence="4" id="KW-0272">Extracellular matrix</keyword>
<dbReference type="FunFam" id="2.10.25.10:FF:000388">
    <property type="entry name" value="Laminin subunit alpha"/>
    <property type="match status" value="1"/>
</dbReference>
<evidence type="ECO:0000256" key="8">
    <source>
        <dbReference type="ARBA" id="ARBA00022869"/>
    </source>
</evidence>
<evidence type="ECO:0000256" key="19">
    <source>
        <dbReference type="ARBA" id="ARBA00075127"/>
    </source>
</evidence>
<evidence type="ECO:0000259" key="35">
    <source>
        <dbReference type="PROSITE" id="PS50027"/>
    </source>
</evidence>
<dbReference type="GO" id="GO:0009888">
    <property type="term" value="P:tissue development"/>
    <property type="evidence" value="ECO:0007669"/>
    <property type="project" value="TreeGrafter"/>
</dbReference>
<dbReference type="PROSITE" id="PS51115">
    <property type="entry name" value="LAMININ_IVA"/>
    <property type="match status" value="1"/>
</dbReference>
<feature type="disulfide bond" evidence="31">
    <location>
        <begin position="1440"/>
        <end position="1449"/>
    </location>
</feature>
<feature type="domain" description="Laminin EGF-like" evidence="35">
    <location>
        <begin position="1516"/>
        <end position="1566"/>
    </location>
</feature>
<dbReference type="PROSITE" id="PS01248">
    <property type="entry name" value="EGF_LAM_1"/>
    <property type="match status" value="9"/>
</dbReference>
<reference evidence="39" key="3">
    <citation type="submission" date="2023-05" db="EMBL/GenBank/DDBJ databases">
        <authorList>
            <person name="Smith C.H."/>
        </authorList>
    </citation>
    <scope>NUCLEOTIDE SEQUENCE</scope>
    <source>
        <strain evidence="39">CHS0354</strain>
        <tissue evidence="39">Mantle</tissue>
    </source>
</reference>
<dbReference type="GO" id="GO:0005201">
    <property type="term" value="F:extracellular matrix structural constituent"/>
    <property type="evidence" value="ECO:0007669"/>
    <property type="project" value="TreeGrafter"/>
</dbReference>
<dbReference type="FunFam" id="2.10.25.10:FF:000033">
    <property type="entry name" value="Laminin subunit alpha 2"/>
    <property type="match status" value="1"/>
</dbReference>
<feature type="domain" description="Laminin EGF-like" evidence="35">
    <location>
        <begin position="2003"/>
        <end position="2049"/>
    </location>
</feature>
<feature type="domain" description="Laminin EGF-like" evidence="35">
    <location>
        <begin position="411"/>
        <end position="455"/>
    </location>
</feature>
<dbReference type="FunFam" id="2.10.25.10:FF:000065">
    <property type="entry name" value="Laminin subunit beta 1"/>
    <property type="match status" value="1"/>
</dbReference>
<feature type="disulfide bond" evidence="31">
    <location>
        <begin position="660"/>
        <end position="669"/>
    </location>
</feature>
<feature type="disulfide bond" evidence="31">
    <location>
        <begin position="641"/>
        <end position="658"/>
    </location>
</feature>
<feature type="domain" description="Laminin EGF-like" evidence="35">
    <location>
        <begin position="1424"/>
        <end position="1467"/>
    </location>
</feature>
<comment type="subunit">
    <text evidence="15">Laminin is a complex glycoprotein, consisting of three different polypeptide chains (alpha, beta, gamma), which are bound to each other by disulfide bonds into a cross-shaped molecule comprising one long and three short arms with globules at each end. Beta-1 is a subunit of laminin-1 (laminin-111 or EHS laminin), laminin-2 (laminin-211 or merosin), laminin-6 (laminin-311 or K-laminin), laminin-8 (laminin-411), laminin-10 (laminin-511) and laminin-12 (laminin-213). Interacts with ITGB1.</text>
</comment>
<evidence type="ECO:0000256" key="16">
    <source>
        <dbReference type="ARBA" id="ARBA00065595"/>
    </source>
</evidence>
<feature type="disulfide bond" evidence="31">
    <location>
        <begin position="550"/>
        <end position="567"/>
    </location>
</feature>
<evidence type="ECO:0000256" key="33">
    <source>
        <dbReference type="SAM" id="SignalP"/>
    </source>
</evidence>
<comment type="subunit">
    <text evidence="16">Laminin is a complex glycoprotein, consisting of three different polypeptide chains (alpha, beta, gamma), which are bound to each other by disulfide bonds into a cross-shaped molecule comprising one long and three short arms with globules at each end. Alpha-1 is a subunit of laminin-1 (laminin-111 or EHS laminin) and laminin-3 (laminin-121 or S-laminin).</text>
</comment>
<dbReference type="InterPro" id="IPR000742">
    <property type="entry name" value="EGF"/>
</dbReference>
<evidence type="ECO:0000256" key="5">
    <source>
        <dbReference type="ARBA" id="ARBA00022553"/>
    </source>
</evidence>
<dbReference type="PROSITE" id="PS50027">
    <property type="entry name" value="EGF_LAM_2"/>
    <property type="match status" value="17"/>
</dbReference>
<keyword evidence="10" id="KW-0175">Coiled coil</keyword>
<feature type="domain" description="Laminin EGF-like" evidence="35">
    <location>
        <begin position="502"/>
        <end position="547"/>
    </location>
</feature>
<feature type="domain" description="Laminin EGF-like" evidence="35">
    <location>
        <begin position="1903"/>
        <end position="1955"/>
    </location>
</feature>
<organism evidence="39 40">
    <name type="scientific">Potamilus streckersoni</name>
    <dbReference type="NCBI Taxonomy" id="2493646"/>
    <lineage>
        <taxon>Eukaryota</taxon>
        <taxon>Metazoa</taxon>
        <taxon>Spiralia</taxon>
        <taxon>Lophotrochozoa</taxon>
        <taxon>Mollusca</taxon>
        <taxon>Bivalvia</taxon>
        <taxon>Autobranchia</taxon>
        <taxon>Heteroconchia</taxon>
        <taxon>Palaeoheterodonta</taxon>
        <taxon>Unionida</taxon>
        <taxon>Unionoidea</taxon>
        <taxon>Unionidae</taxon>
        <taxon>Ambleminae</taxon>
        <taxon>Lampsilini</taxon>
        <taxon>Potamilus</taxon>
    </lineage>
</organism>
<evidence type="ECO:0000256" key="3">
    <source>
        <dbReference type="ARBA" id="ARBA00022525"/>
    </source>
</evidence>
<dbReference type="FunFam" id="2.10.25.10:FF:000051">
    <property type="entry name" value="Laminin subunit alpha 4"/>
    <property type="match status" value="1"/>
</dbReference>
<evidence type="ECO:0000313" key="39">
    <source>
        <dbReference type="EMBL" id="KAK3611518.1"/>
    </source>
</evidence>
<keyword evidence="30" id="KW-0479">Metal-binding</keyword>
<evidence type="ECO:0000259" key="34">
    <source>
        <dbReference type="PROSITE" id="PS50025"/>
    </source>
</evidence>
<dbReference type="PROSITE" id="PS51117">
    <property type="entry name" value="LAMININ_NTER"/>
    <property type="match status" value="1"/>
</dbReference>
<keyword evidence="12" id="KW-0325">Glycoprotein</keyword>
<evidence type="ECO:0000256" key="20">
    <source>
        <dbReference type="ARBA" id="ARBA00075282"/>
    </source>
</evidence>
<evidence type="ECO:0000256" key="9">
    <source>
        <dbReference type="ARBA" id="ARBA00022889"/>
    </source>
</evidence>
<feature type="disulfide bond" evidence="31">
    <location>
        <begin position="502"/>
        <end position="514"/>
    </location>
</feature>
<evidence type="ECO:0000256" key="4">
    <source>
        <dbReference type="ARBA" id="ARBA00022530"/>
    </source>
</evidence>
<feature type="domain" description="Laminin EGF-like" evidence="35">
    <location>
        <begin position="548"/>
        <end position="593"/>
    </location>
</feature>
<dbReference type="GO" id="GO:0005606">
    <property type="term" value="C:laminin-1 complex"/>
    <property type="evidence" value="ECO:0007669"/>
    <property type="project" value="UniProtKB-ARBA"/>
</dbReference>
<feature type="disulfide bond" evidence="31">
    <location>
        <begin position="458"/>
        <end position="475"/>
    </location>
</feature>
<dbReference type="FunFam" id="2.10.25.10:FF:000090">
    <property type="entry name" value="laminin subunit alpha"/>
    <property type="match status" value="1"/>
</dbReference>
<dbReference type="Pfam" id="PF02210">
    <property type="entry name" value="Laminin_G_2"/>
    <property type="match status" value="3"/>
</dbReference>
<dbReference type="PANTHER" id="PTHR10574">
    <property type="entry name" value="NETRIN/LAMININ-RELATED"/>
    <property type="match status" value="1"/>
</dbReference>
<feature type="disulfide bond" evidence="31">
    <location>
        <begin position="431"/>
        <end position="440"/>
    </location>
</feature>
<protein>
    <recommendedName>
        <fullName evidence="18">Laminin subunit alpha-1</fullName>
    </recommendedName>
    <alternativeName>
        <fullName evidence="22">Laminin B1 chain</fullName>
    </alternativeName>
    <alternativeName>
        <fullName evidence="17">Laminin subunit beta-1</fullName>
    </alternativeName>
    <alternativeName>
        <fullName evidence="24">Laminin-1 subunit alpha</fullName>
    </alternativeName>
    <alternativeName>
        <fullName evidence="20">Laminin-1 subunit beta</fullName>
    </alternativeName>
    <alternativeName>
        <fullName evidence="26">Laminin-10 subunit beta</fullName>
    </alternativeName>
    <alternativeName>
        <fullName evidence="21">Laminin-12 subunit beta</fullName>
    </alternativeName>
    <alternativeName>
        <fullName evidence="27">Laminin-2 subunit beta</fullName>
    </alternativeName>
    <alternativeName>
        <fullName evidence="25">Laminin-3 subunit alpha</fullName>
    </alternativeName>
    <alternativeName>
        <fullName evidence="23">Laminin-6 subunit beta</fullName>
    </alternativeName>
    <alternativeName>
        <fullName evidence="28">Laminin-8 subunit beta</fullName>
    </alternativeName>
    <alternativeName>
        <fullName evidence="19">S-laminin subunit alpha</fullName>
    </alternativeName>
</protein>
<feature type="disulfide bond" evidence="31">
    <location>
        <begin position="1380"/>
        <end position="1397"/>
    </location>
</feature>
<feature type="domain" description="Laminin G" evidence="34">
    <location>
        <begin position="3447"/>
        <end position="3621"/>
    </location>
</feature>
<feature type="disulfide bond" evidence="31">
    <location>
        <begin position="594"/>
        <end position="606"/>
    </location>
</feature>
<dbReference type="FunFam" id="2.10.25.10:FF:000224">
    <property type="entry name" value="Usherin"/>
    <property type="match status" value="1"/>
</dbReference>
<dbReference type="GO" id="GO:0030334">
    <property type="term" value="P:regulation of cell migration"/>
    <property type="evidence" value="ECO:0007669"/>
    <property type="project" value="InterPro"/>
</dbReference>
<dbReference type="Pfam" id="PF06008">
    <property type="entry name" value="Laminin_I"/>
    <property type="match status" value="1"/>
</dbReference>
<dbReference type="PRINTS" id="PR00011">
    <property type="entry name" value="EGFLAMININ"/>
</dbReference>
<feature type="domain" description="Laminin EGF-like" evidence="35">
    <location>
        <begin position="594"/>
        <end position="638"/>
    </location>
</feature>
<evidence type="ECO:0000256" key="15">
    <source>
        <dbReference type="ARBA" id="ARBA00065312"/>
    </source>
</evidence>
<feature type="domain" description="Laminin EGF-like" evidence="35">
    <location>
        <begin position="2050"/>
        <end position="2095"/>
    </location>
</feature>
<dbReference type="InterPro" id="IPR010307">
    <property type="entry name" value="Laminin_dom_II"/>
</dbReference>
<evidence type="ECO:0000256" key="10">
    <source>
        <dbReference type="ARBA" id="ARBA00023054"/>
    </source>
</evidence>
<evidence type="ECO:0000256" key="13">
    <source>
        <dbReference type="ARBA" id="ARBA00023273"/>
    </source>
</evidence>
<evidence type="ECO:0000256" key="2">
    <source>
        <dbReference type="ARBA" id="ARBA00004316"/>
    </source>
</evidence>
<evidence type="ECO:0000256" key="17">
    <source>
        <dbReference type="ARBA" id="ARBA00071083"/>
    </source>
</evidence>
<dbReference type="GO" id="GO:0009887">
    <property type="term" value="P:animal organ morphogenesis"/>
    <property type="evidence" value="ECO:0007669"/>
    <property type="project" value="TreeGrafter"/>
</dbReference>
<dbReference type="Gene3D" id="2.10.25.10">
    <property type="entry name" value="Laminin"/>
    <property type="match status" value="20"/>
</dbReference>
<dbReference type="InterPro" id="IPR000034">
    <property type="entry name" value="Laminin_IV"/>
</dbReference>
<dbReference type="GO" id="GO:0034446">
    <property type="term" value="P:substrate adhesion-dependent cell spreading"/>
    <property type="evidence" value="ECO:0007669"/>
    <property type="project" value="UniProtKB-ARBA"/>
</dbReference>
<feature type="chain" id="PRO_5042293687" description="Laminin subunit alpha-1" evidence="33">
    <location>
        <begin position="26"/>
        <end position="3624"/>
    </location>
</feature>
<evidence type="ECO:0000256" key="14">
    <source>
        <dbReference type="ARBA" id="ARBA00023292"/>
    </source>
</evidence>
<dbReference type="PANTHER" id="PTHR10574:SF406">
    <property type="entry name" value="LAMININ SUBUNIT ALPHA 5"/>
    <property type="match status" value="1"/>
</dbReference>
<gene>
    <name evidence="39" type="ORF">CHS0354_016452</name>
</gene>
<evidence type="ECO:0000259" key="37">
    <source>
        <dbReference type="PROSITE" id="PS51115"/>
    </source>
</evidence>
<feature type="domain" description="Laminin EGF-like" evidence="35">
    <location>
        <begin position="1845"/>
        <end position="1902"/>
    </location>
</feature>
<feature type="domain" description="Laminin EGF-like" evidence="35">
    <location>
        <begin position="1798"/>
        <end position="1844"/>
    </location>
</feature>
<evidence type="ECO:0000256" key="30">
    <source>
        <dbReference type="PROSITE-ProRule" id="PRU00325"/>
    </source>
</evidence>
<dbReference type="Pfam" id="PF00052">
    <property type="entry name" value="Laminin_B"/>
    <property type="match status" value="1"/>
</dbReference>
<comment type="caution">
    <text evidence="31">Lacks conserved residue(s) required for the propagation of feature annotation.</text>
</comment>
<dbReference type="Pfam" id="PF06009">
    <property type="entry name" value="Laminin_II"/>
    <property type="match status" value="1"/>
</dbReference>
<evidence type="ECO:0000256" key="29">
    <source>
        <dbReference type="PROSITE-ProRule" id="PRU00122"/>
    </source>
</evidence>
<dbReference type="GO" id="GO:0042995">
    <property type="term" value="C:cell projection"/>
    <property type="evidence" value="ECO:0007669"/>
    <property type="project" value="UniProtKB-SubCell"/>
</dbReference>
<dbReference type="Gene3D" id="2.60.120.260">
    <property type="entry name" value="Galactose-binding domain-like"/>
    <property type="match status" value="1"/>
</dbReference>
<keyword evidence="13" id="KW-0966">Cell projection</keyword>
<dbReference type="GO" id="GO:0030155">
    <property type="term" value="P:regulation of cell adhesion"/>
    <property type="evidence" value="ECO:0007669"/>
    <property type="project" value="InterPro"/>
</dbReference>
<feature type="domain" description="Laminin EGF-like" evidence="35">
    <location>
        <begin position="639"/>
        <end position="689"/>
    </location>
</feature>
<evidence type="ECO:0000256" key="32">
    <source>
        <dbReference type="SAM" id="MobiDB-lite"/>
    </source>
</evidence>
<evidence type="ECO:0000256" key="26">
    <source>
        <dbReference type="ARBA" id="ARBA00082919"/>
    </source>
</evidence>
<evidence type="ECO:0000256" key="24">
    <source>
        <dbReference type="ARBA" id="ARBA00078827"/>
    </source>
</evidence>
<dbReference type="InterPro" id="IPR001791">
    <property type="entry name" value="Laminin_G"/>
</dbReference>
<dbReference type="GO" id="GO:0005737">
    <property type="term" value="C:cytoplasm"/>
    <property type="evidence" value="ECO:0007669"/>
    <property type="project" value="UniProtKB-ARBA"/>
</dbReference>
<feature type="domain" description="Laminin EGF-like" evidence="35">
    <location>
        <begin position="744"/>
        <end position="796"/>
    </location>
</feature>
<dbReference type="EMBL" id="JAEAOA010001015">
    <property type="protein sequence ID" value="KAK3611518.1"/>
    <property type="molecule type" value="Genomic_DNA"/>
</dbReference>
<feature type="disulfide bond" evidence="31">
    <location>
        <begin position="1873"/>
        <end position="1882"/>
    </location>
</feature>
<feature type="disulfide bond" evidence="31">
    <location>
        <begin position="614"/>
        <end position="623"/>
    </location>
</feature>
<dbReference type="GO" id="GO:0008270">
    <property type="term" value="F:zinc ion binding"/>
    <property type="evidence" value="ECO:0007669"/>
    <property type="project" value="UniProtKB-KW"/>
</dbReference>
<evidence type="ECO:0000256" key="12">
    <source>
        <dbReference type="ARBA" id="ARBA00023180"/>
    </source>
</evidence>
<feature type="disulfide bond" evidence="31">
    <location>
        <begin position="1939"/>
        <end position="1953"/>
    </location>
</feature>
<feature type="disulfide bond" evidence="31">
    <location>
        <begin position="1491"/>
        <end position="1500"/>
    </location>
</feature>
<dbReference type="FunFam" id="2.10.25.10:FF:000189">
    <property type="entry name" value="Laminin subunit alpha 2"/>
    <property type="match status" value="1"/>
</dbReference>
<keyword evidence="6 33" id="KW-0732">Signal</keyword>
<dbReference type="InterPro" id="IPR050440">
    <property type="entry name" value="Laminin/Netrin_ECM"/>
</dbReference>
<dbReference type="InterPro" id="IPR056863">
    <property type="entry name" value="LMN_ATRN_NET-like_EGF"/>
</dbReference>
<keyword evidence="11 31" id="KW-1015">Disulfide bond</keyword>
<keyword evidence="8" id="KW-0084">Basement membrane</keyword>
<evidence type="ECO:0000256" key="1">
    <source>
        <dbReference type="ARBA" id="ARBA00004302"/>
    </source>
</evidence>
<feature type="disulfide bond" evidence="31">
    <location>
        <begin position="767"/>
        <end position="776"/>
    </location>
</feature>
<dbReference type="Pfam" id="PF00055">
    <property type="entry name" value="Laminin_N"/>
    <property type="match status" value="1"/>
</dbReference>
<evidence type="ECO:0000256" key="27">
    <source>
        <dbReference type="ARBA" id="ARBA00083431"/>
    </source>
</evidence>
<comment type="subcellular location">
    <subcellularLocation>
        <location evidence="2">Cell projection</location>
    </subcellularLocation>
    <subcellularLocation>
        <location evidence="1">Secreted</location>
        <location evidence="1">Extracellular space</location>
        <location evidence="1">Extracellular matrix</location>
        <location evidence="1">Basement membrane</location>
    </subcellularLocation>
</comment>
<feature type="disulfide bond" evidence="31">
    <location>
        <begin position="456"/>
        <end position="468"/>
    </location>
</feature>
<comment type="caution">
    <text evidence="39">The sequence shown here is derived from an EMBL/GenBank/DDBJ whole genome shotgun (WGS) entry which is preliminary data.</text>
</comment>
<evidence type="ECO:0000259" key="36">
    <source>
        <dbReference type="PROSITE" id="PS50966"/>
    </source>
</evidence>
<feature type="disulfide bond" evidence="31">
    <location>
        <begin position="477"/>
        <end position="486"/>
    </location>
</feature>
<feature type="disulfide bond" evidence="31">
    <location>
        <begin position="569"/>
        <end position="578"/>
    </location>
</feature>
<keyword evidence="3" id="KW-0964">Secreted</keyword>
<feature type="domain" description="Laminin G" evidence="34">
    <location>
        <begin position="2864"/>
        <end position="3035"/>
    </location>
</feature>
<feature type="disulfide bond" evidence="29">
    <location>
        <begin position="3594"/>
        <end position="3621"/>
    </location>
</feature>
<dbReference type="InterPro" id="IPR002049">
    <property type="entry name" value="LE_dom"/>
</dbReference>
<dbReference type="GO" id="GO:0007411">
    <property type="term" value="P:axon guidance"/>
    <property type="evidence" value="ECO:0007669"/>
    <property type="project" value="TreeGrafter"/>
</dbReference>
<feature type="disulfide bond" evidence="31">
    <location>
        <begin position="2023"/>
        <end position="2032"/>
    </location>
</feature>
<feature type="disulfide bond" evidence="31">
    <location>
        <begin position="2069"/>
        <end position="2078"/>
    </location>
</feature>
<evidence type="ECO:0000256" key="23">
    <source>
        <dbReference type="ARBA" id="ARBA00076958"/>
    </source>
</evidence>
<dbReference type="Gene3D" id="2.60.120.200">
    <property type="match status" value="5"/>
</dbReference>
<reference evidence="39" key="1">
    <citation type="journal article" date="2021" name="Genome Biol. Evol.">
        <title>A High-Quality Reference Genome for a Parasitic Bivalve with Doubly Uniparental Inheritance (Bivalvia: Unionida).</title>
        <authorList>
            <person name="Smith C.H."/>
        </authorList>
    </citation>
    <scope>NUCLEOTIDE SEQUENCE</scope>
    <source>
        <strain evidence="39">CHS0354</strain>
    </source>
</reference>
<feature type="disulfide bond" evidence="31">
    <location>
        <begin position="523"/>
        <end position="532"/>
    </location>
</feature>
<feature type="domain" description="Laminin N-terminal" evidence="38">
    <location>
        <begin position="24"/>
        <end position="279"/>
    </location>
</feature>
<feature type="disulfide bond" evidence="31">
    <location>
        <begin position="1518"/>
        <end position="1535"/>
    </location>
</feature>
<feature type="region of interest" description="Disordered" evidence="32">
    <location>
        <begin position="3218"/>
        <end position="3246"/>
    </location>
</feature>
<accession>A0AAE0WDP7</accession>
<dbReference type="GO" id="GO:0045995">
    <property type="term" value="P:regulation of embryonic development"/>
    <property type="evidence" value="ECO:0007669"/>
    <property type="project" value="InterPro"/>
</dbReference>
<dbReference type="FunFam" id="2.10.25.10:FF:000069">
    <property type="entry name" value="Laminin subunit alpha 1"/>
    <property type="match status" value="1"/>
</dbReference>
<feature type="domain" description="Laminin EGF-like" evidence="35">
    <location>
        <begin position="1378"/>
        <end position="1423"/>
    </location>
</feature>
<evidence type="ECO:0000256" key="22">
    <source>
        <dbReference type="ARBA" id="ARBA00076920"/>
    </source>
</evidence>
<feature type="disulfide bond" evidence="31">
    <location>
        <begin position="548"/>
        <end position="560"/>
    </location>
</feature>
<dbReference type="InterPro" id="IPR009254">
    <property type="entry name" value="Laminin_aI"/>
</dbReference>
<keyword evidence="7" id="KW-0677">Repeat</keyword>
<dbReference type="InterPro" id="IPR007527">
    <property type="entry name" value="Znf_SWIM"/>
</dbReference>
<keyword evidence="9" id="KW-0130">Cell adhesion</keyword>
<feature type="disulfide bond" evidence="31">
    <location>
        <begin position="639"/>
        <end position="651"/>
    </location>
</feature>
<feature type="domain" description="Laminin EGF-like" evidence="35">
    <location>
        <begin position="1468"/>
        <end position="1515"/>
    </location>
</feature>
<evidence type="ECO:0000256" key="28">
    <source>
        <dbReference type="ARBA" id="ARBA00083813"/>
    </source>
</evidence>
<evidence type="ECO:0000256" key="7">
    <source>
        <dbReference type="ARBA" id="ARBA00022737"/>
    </source>
</evidence>
<dbReference type="InterPro" id="IPR008211">
    <property type="entry name" value="Laminin_N"/>
</dbReference>
<dbReference type="FunFam" id="2.10.25.10:FF:000011">
    <property type="entry name" value="Cadherin EGF LAG seven-pass G-type receptor"/>
    <property type="match status" value="1"/>
</dbReference>
<evidence type="ECO:0000256" key="31">
    <source>
        <dbReference type="PROSITE-ProRule" id="PRU00460"/>
    </source>
</evidence>
<dbReference type="PROSITE" id="PS50025">
    <property type="entry name" value="LAM_G_DOMAIN"/>
    <property type="match status" value="5"/>
</dbReference>
<dbReference type="SMART" id="SM00181">
    <property type="entry name" value="EGF"/>
    <property type="match status" value="11"/>
</dbReference>
<dbReference type="Proteomes" id="UP001195483">
    <property type="component" value="Unassembled WGS sequence"/>
</dbReference>
<evidence type="ECO:0000256" key="21">
    <source>
        <dbReference type="ARBA" id="ARBA00075415"/>
    </source>
</evidence>
<feature type="disulfide bond" evidence="31">
    <location>
        <begin position="1399"/>
        <end position="1408"/>
    </location>
</feature>
<evidence type="ECO:0000256" key="6">
    <source>
        <dbReference type="ARBA" id="ARBA00022729"/>
    </source>
</evidence>
<keyword evidence="30" id="KW-0862">Zinc</keyword>
<feature type="signal peptide" evidence="33">
    <location>
        <begin position="1"/>
        <end position="25"/>
    </location>
</feature>
<dbReference type="FunFam" id="2.10.25.10:FF:000407">
    <property type="entry name" value="Laminin subunit alpha-3"/>
    <property type="match status" value="1"/>
</dbReference>
<name>A0AAE0WDP7_9BIVA</name>
<dbReference type="FunFam" id="2.60.120.260:FF:000092">
    <property type="entry name" value="Laminin subunit alpha-3"/>
    <property type="match status" value="1"/>
</dbReference>
<feature type="domain" description="Laminin G" evidence="34">
    <location>
        <begin position="3041"/>
        <end position="3215"/>
    </location>
</feature>
<keyword evidence="40" id="KW-1185">Reference proteome</keyword>
<dbReference type="GO" id="GO:0043259">
    <property type="term" value="C:laminin-10 complex"/>
    <property type="evidence" value="ECO:0007669"/>
    <property type="project" value="UniProtKB-ARBA"/>
</dbReference>
<feature type="disulfide bond" evidence="31">
    <location>
        <begin position="504"/>
        <end position="521"/>
    </location>
</feature>
<evidence type="ECO:0000256" key="11">
    <source>
        <dbReference type="ARBA" id="ARBA00023157"/>
    </source>
</evidence>
<feature type="domain" description="Laminin G" evidence="34">
    <location>
        <begin position="3268"/>
        <end position="3441"/>
    </location>
</feature>
<feature type="disulfide bond" evidence="31">
    <location>
        <begin position="1975"/>
        <end position="1984"/>
    </location>
</feature>
<feature type="disulfide bond" evidence="31">
    <location>
        <begin position="1817"/>
        <end position="1826"/>
    </location>
</feature>
<feature type="disulfide bond" evidence="31">
    <location>
        <begin position="1927"/>
        <end position="1936"/>
    </location>
</feature>
<dbReference type="SMART" id="SM00281">
    <property type="entry name" value="LamB"/>
    <property type="match status" value="1"/>
</dbReference>
<evidence type="ECO:0000259" key="38">
    <source>
        <dbReference type="PROSITE" id="PS51117"/>
    </source>
</evidence>
<dbReference type="SMART" id="SM00136">
    <property type="entry name" value="LamNT"/>
    <property type="match status" value="1"/>
</dbReference>
<feature type="disulfide bond" evidence="31">
    <location>
        <begin position="1378"/>
        <end position="1390"/>
    </location>
</feature>
<feature type="domain" description="Laminin EGF-like" evidence="35">
    <location>
        <begin position="1956"/>
        <end position="2002"/>
    </location>
</feature>
<keyword evidence="14 31" id="KW-0424">Laminin EGF-like domain</keyword>
<dbReference type="Pfam" id="PF00053">
    <property type="entry name" value="EGF_laminin"/>
    <property type="match status" value="19"/>
</dbReference>
<dbReference type="CDD" id="cd00110">
    <property type="entry name" value="LamG"/>
    <property type="match status" value="5"/>
</dbReference>
<keyword evidence="30" id="KW-0863">Zinc-finger</keyword>
<dbReference type="FunFam" id="2.10.25.10:FF:000209">
    <property type="entry name" value="Laminin subunit alpha 5"/>
    <property type="match status" value="1"/>
</dbReference>
<evidence type="ECO:0000313" key="40">
    <source>
        <dbReference type="Proteomes" id="UP001195483"/>
    </source>
</evidence>
<proteinExistence type="predicted"/>
<dbReference type="SUPFAM" id="SSF57196">
    <property type="entry name" value="EGF/Laminin"/>
    <property type="match status" value="18"/>
</dbReference>
<dbReference type="FunFam" id="2.10.25.10:FF:000082">
    <property type="entry name" value="Laminin subunit alpha 1"/>
    <property type="match status" value="1"/>
</dbReference>
<feature type="disulfide bond" evidence="31">
    <location>
        <begin position="1537"/>
        <end position="1546"/>
    </location>
</feature>
<dbReference type="CDD" id="cd00055">
    <property type="entry name" value="EGF_Lam"/>
    <property type="match status" value="20"/>
</dbReference>
<keyword evidence="5" id="KW-0597">Phosphoprotein</keyword>
<sequence>MALWTPAYVLFLLSLLCTFAEYGFAQVLTPPTFNLAGGKRIKASSTCGVGVGIERELFCRLTGATGDEDSRETTKEIIQGQLCDYCDTRIPDQNHPIEYATDGTERFWQSPPLSRGFEFNQVNITIDFEQEFHIAYIYIKMANSPRPGVWALEKSKDYGKTWEPWQYFADHTYECEKYFQTKADQPLETDDQVVCATSFSKIVPLENGEIVVSLINGRPSAINFTYADTLRNWLKATNVRMRLLRTKTLLGHLMAVARQDPSVSRRYFYSIKDISIGGRCVCNGHANSCDQLDPTRPDKLICECQHNTVGDQCEFCDAVSGYVQKKWQPARADKPFVCEPCQCFGRATGCVYNEEIDKLRYSLDVHGNYEGGGVCQNCLYNSEGINCEKCVAGYYRPDGVPLNDLHMCKPCVCDLHFSTGECEDGSGRCLCRPEYTGQNCDSCSVGYYGYPNCIPCECNINGTEDAICTVGSGYCPCKLNYVGQKCDMCQFGFYDFPECRSCDCNLNASSSNNCDVETGHCPCEINYGGRDCTQCAHGYYNYSDCNLCSCDPTGTEVEICNKETGDCLCLPNFNGPRCGSCARGYFGYPNCFECGCQEPGSINNFCVETGQCQCKLNYAGLNCERCAPGYYRYPDCVPCNCDLYGSYGVTCDQETGQCNCRSNFEGLMCQKCLKGLYNYPICEECNCNPAGAKEVSGFPLGGCGNVIPGLLCECKERVMGRFCDICRPGYWNLNRNNPLGCDECTCSEAGTIARMNLCNMVTGQCMCKVDVNGKNCDRCRDGYYNLQNTNLYGCVGCDCDIGGSMHGVCDKETGQCVCKPRVGGRRCDQPISRHFIPSLTQLKFEIEDGRTPEGSKIRYGYEETIFPNYSWRGYAILIPYQPEVHLDIEITKPSLYRVVYRFVNRNDRPVRGEITFTPDSIGDITQKSEISFPPTDQPAFRTVGDSGQHTFVLNPGRWTVSLKADNSIFLDYMVLIPQSYYEATILQQQVSRPCVAPNDQGPCVHYNYPNIGTDYPIVFGESGYIIDGDKRHPVSVFGNQNILDDLGITSMAVLDTSQRVLHLDMNVPKPGHYVMVLNYYSEGNGTQHLLFDIGDQQATAILYNCQYSSLCRQILTGFDEMVSQFNLTGGSVHIKITGDENINAAIESIVAIPYTDWSIGYVRPSIVCIRINGKCITGRYSTPVGSVRIEFEAPPNENLKTETRPPGILEPNVGLVRLNSTLSVIEISGSSRSPTQHRMVVHYYMPTGTSPTIRVSIFANGEEYKGLFQPQYCPNAFGCRGLIYFDDRGTDILSLKDKPVRLVFNNTSGQDIWLDYMMLIPANQYNPQDLNFQPIDNSATFIGECLDEGFQIVDPVTEFCRDNIFTLTTDFNNGALDCYCDIDGSLSFTCDNFGGQCECRPNIIGRSCSACRPGYYGFPRCKPCNCPFGLCEPLTGQCICPPRVTGERCDTCIAETYGYDQLIGCEECSCNRQGVLDSNMNCDQASGQCSCMPNIKGRRCDHCVAGFHTFPLCRECDCDHDGTIEDICDSVTAQCLCKKNVIGPRCDTCLPETFNLDPHNPAGCTKCFCMGTTADCGGSNLKWEKHMDMVDWGITNTVDGEVREAGSVIAVLETLNKITDTSISMYWTAPDSYLGNKVRSYGGQLRYKVIYVLPRNDSIYTEKLNGPDLILIGKNMTIVYHSAAQPPPSVFFDMTVHLFEYKFYHADSNLEVSREQFMTVLVNLRALHIRASYYSSVQEIRLKEVELDVAIENGTGERALSVEQCACPSSYQGTSCESCAPSHYRARNYPYLGTCVPCSCNRHSDTCNTDTGKCYNCRDNTMGDNCELCKPGYFGDPRTGGCQICGCPLPVDSNNFADTCSVVAGGLVVKCDCYRGYTGDRCERCAPGHYGNPQVLADTCKPCQCSGNIDPTDPDSCDFLSGACLECINNSTGPRCERCRDWWYGDAIMQKNCYPCSCDQCGSVSCDNRNGACICKPNVIGINCDRCAPNNWGFNSCNGCLSCDCAAAAVTSQCDLQTGQCHCQPGTTGKQCESCINGYWNYGNRGCEKCQCDFDGAVTCDPETGRCKCLPGVTGDRCESCLPRWVLIPGVGCGECDNCIHALLDDMDFLDRNITIVQRSLKMVSIGVTAMRRIDQINQTIAELTPQVYDLYQDKNITLEPLEKELDNVRIVAENTLAKTESSKSNSDALTDNILELQTSADKAEVAADDGEREASNAVRKVQEVLNRILEGIQVTNIERYITLAEDILDEIKFQNFTGAKYDCDDEIMQATLLLENVKKYQSEPLGQKNHVTDTYTALEDIHYRLSNLQNNSMDSEADSIRAQDLVDFLRLNSIRAIQDHLYQLSVNQENSTNILSMSHMVLDNTKLAVNDSSEAFIDLELILSKLDYAMAAMKEYTGTLSSNLDIVVPLVNDSILHASMLANQSAVLESIYTDTRDTSANAVMAGNAYDNIVSAIQDAANASEKALIAAVSALNKSNGVGSRSKELITSSFDLLIEAQRNYNNTQENLRDRLQDAVDGTINVDKLNKDVRKNEQTLITQIGLLPVAEVGKRAEDVIVKGETSKREATVSRERVQYILAALPRDIEKTKPLATDILTVNREISATQTQVNTVKKLKPDVDSLLIELHGQAKKVKDLGERVTASISELKEKIAIARNEANLIKVGLQFLGNSSVTLRNPRSIEQAGSYSMVSLFIKTTHKDGLLLYAGAETMSRQRPKDYLALELEDGKVVFKFNLGDGLAKIVHPHFVSDGKWYKITAKRIGKAGNLQIERDPAAGIELEPVLGESPGIKVVLSLNPVTSRIYAGGFPSGVNNVPDSISTERYVGVMEDIQFDEIPLGLWNFVEGEENYMGARERDVLKSVASNGFRFDGAGYVILSAKDTKWVPNRKFDIIMRMKTYAENGLLFFAGRDRDFASIEIRNGKILFQFDLGGGRAQLMSTEKYNDGIWHNIQASRQNRDGILLIDDAEVDRQAAPGTLNELSITDDISIGGYQNIILPVSDVTQQGFDGCIQDVTLKNRWDLNDNKQAKGVSPGCPEQIARVATFIGDKSYVAKPQDSVGVNFDVTFKMKTKQKQNLLMFIQKSDTGTGFSVSQVDGRIVAKLNNSEEMLNLTSRINTYNDGGWHYISIMKMGRKLMMNIDDLEDMTKVAESLKDNLETDSALYFGGSDIPIAANLAATVEQFTGCVGDVTVNGRFLNFATLQKDKLASVSLAGCPIPDPTEKSASATPPTSEPERTATDIPKTALPPGTCALPIDPALEGDEGQTTGWLFGLTPNSSIEFDSLPGTIRIKSRFMLEFKTMEPNGVFLYVADDRHTDFISLSLIDGKVRYAFNPGTGAGIVISPKTYNDGQWHTVEFARNQKEGPLVIDGKDIGVGISKGQARSLNVRPPYYFGGVPSDLPKKGKENLDDKTDNFIGCVRNFKVDDQSAGNPPRLTSVQTCYANLEYGSFFYGNNGYIRLVDSFNVGQDLDISIEVRPRSNAGVMFSVHSNKSDFLVLELANGDVVFTVDNGAGPFSTRFTLAMDNKICDGAWHKIRAIKNKNVLQLIVDDGEPQIASSTSTATAADTNDPIYIGGVPEGQTKGIESTRSYVGCIRGLYLNSKRQYLAAGVPYGFVQKESCPVE</sequence>
<dbReference type="SUPFAM" id="SSF49899">
    <property type="entry name" value="Concanavalin A-like lectins/glucanases"/>
    <property type="match status" value="5"/>
</dbReference>
<feature type="domain" description="Laminin G" evidence="34">
    <location>
        <begin position="2665"/>
        <end position="2858"/>
    </location>
</feature>
<dbReference type="Pfam" id="PF00054">
    <property type="entry name" value="Laminin_G_1"/>
    <property type="match status" value="2"/>
</dbReference>
<dbReference type="SMART" id="SM00282">
    <property type="entry name" value="LamG"/>
    <property type="match status" value="5"/>
</dbReference>
<dbReference type="GO" id="GO:0005102">
    <property type="term" value="F:signaling receptor binding"/>
    <property type="evidence" value="ECO:0007669"/>
    <property type="project" value="InterPro"/>
</dbReference>
<feature type="disulfide bond" evidence="31">
    <location>
        <begin position="1516"/>
        <end position="1528"/>
    </location>
</feature>
<reference evidence="39" key="2">
    <citation type="journal article" date="2021" name="Genome Biol. Evol.">
        <title>Developing a high-quality reference genome for a parasitic bivalve with doubly uniparental inheritance (Bivalvia: Unionida).</title>
        <authorList>
            <person name="Smith C.H."/>
        </authorList>
    </citation>
    <scope>NUCLEOTIDE SEQUENCE</scope>
    <source>
        <strain evidence="39">CHS0354</strain>
        <tissue evidence="39">Mantle</tissue>
    </source>
</reference>
<dbReference type="InterPro" id="IPR013320">
    <property type="entry name" value="ConA-like_dom_sf"/>
</dbReference>
<feature type="domain" description="Laminin IV type A" evidence="37">
    <location>
        <begin position="1587"/>
        <end position="1764"/>
    </location>
</feature>
<evidence type="ECO:0000256" key="25">
    <source>
        <dbReference type="ARBA" id="ARBA00079116"/>
    </source>
</evidence>
<dbReference type="FunFam" id="2.10.25.10:FF:000083">
    <property type="entry name" value="Laminin subunit alpha"/>
    <property type="match status" value="1"/>
</dbReference>
<feature type="domain" description="Laminin EGF-like" evidence="35">
    <location>
        <begin position="456"/>
        <end position="501"/>
    </location>
</feature>
<dbReference type="PROSITE" id="PS50966">
    <property type="entry name" value="ZF_SWIM"/>
    <property type="match status" value="1"/>
</dbReference>
<evidence type="ECO:0000256" key="18">
    <source>
        <dbReference type="ARBA" id="ARBA00072594"/>
    </source>
</evidence>
<feature type="domain" description="SWIM-type" evidence="36">
    <location>
        <begin position="1474"/>
        <end position="1511"/>
    </location>
</feature>
<dbReference type="Pfam" id="PF24973">
    <property type="entry name" value="EGF_LMN_ATRN"/>
    <property type="match status" value="1"/>
</dbReference>